<dbReference type="Gene3D" id="3.40.630.30">
    <property type="match status" value="1"/>
</dbReference>
<dbReference type="AlphaFoldDB" id="A0A2R8BNI0"/>
<dbReference type="InterPro" id="IPR016181">
    <property type="entry name" value="Acyl_CoA_acyltransferase"/>
</dbReference>
<evidence type="ECO:0000256" key="2">
    <source>
        <dbReference type="ARBA" id="ARBA00023315"/>
    </source>
</evidence>
<dbReference type="EC" id="2.3.1.189" evidence="4"/>
<gene>
    <name evidence="4" type="primary">mshD_2</name>
    <name evidence="4" type="ORF">DEA8626_04022</name>
</gene>
<evidence type="ECO:0000256" key="1">
    <source>
        <dbReference type="ARBA" id="ARBA00022679"/>
    </source>
</evidence>
<proteinExistence type="predicted"/>
<keyword evidence="2 4" id="KW-0012">Acyltransferase</keyword>
<protein>
    <submittedName>
        <fullName evidence="4">Mycothiol acetyltransferase</fullName>
        <ecNumber evidence="4">2.3.1.189</ecNumber>
    </submittedName>
</protein>
<evidence type="ECO:0000313" key="5">
    <source>
        <dbReference type="Proteomes" id="UP000244924"/>
    </source>
</evidence>
<dbReference type="PROSITE" id="PS51186">
    <property type="entry name" value="GNAT"/>
    <property type="match status" value="1"/>
</dbReference>
<dbReference type="CDD" id="cd04301">
    <property type="entry name" value="NAT_SF"/>
    <property type="match status" value="1"/>
</dbReference>
<dbReference type="RefSeq" id="WP_181366558.1">
    <property type="nucleotide sequence ID" value="NZ_OMOQ01000007.1"/>
</dbReference>
<evidence type="ECO:0000259" key="3">
    <source>
        <dbReference type="PROSITE" id="PS51186"/>
    </source>
</evidence>
<dbReference type="GO" id="GO:0035447">
    <property type="term" value="F:mycothiol synthase activity"/>
    <property type="evidence" value="ECO:0007669"/>
    <property type="project" value="UniProtKB-EC"/>
</dbReference>
<name>A0A2R8BNI0_9RHOB</name>
<dbReference type="Pfam" id="PF00583">
    <property type="entry name" value="Acetyltransf_1"/>
    <property type="match status" value="1"/>
</dbReference>
<organism evidence="4 5">
    <name type="scientific">Albidovulum aquaemixtae</name>
    <dbReference type="NCBI Taxonomy" id="1542388"/>
    <lineage>
        <taxon>Bacteria</taxon>
        <taxon>Pseudomonadati</taxon>
        <taxon>Pseudomonadota</taxon>
        <taxon>Alphaproteobacteria</taxon>
        <taxon>Rhodobacterales</taxon>
        <taxon>Paracoccaceae</taxon>
        <taxon>Albidovulum</taxon>
    </lineage>
</organism>
<accession>A0A2R8BNI0</accession>
<sequence>MIRRLGPGDAALWRAIRLEALATAPLAFSAQLADWETRPIEDFAAQIADNPIFLAFEGERPVGSITWTRDRDPVFPTRAWVEGVFVSPVMRQRGVGRALMDVAMAAARRAGMREMWLEVGAANAAARAAYARAGFAEVLGPDRPSPSRGACEISMWRALT</sequence>
<dbReference type="PANTHER" id="PTHR43877">
    <property type="entry name" value="AMINOALKYLPHOSPHONATE N-ACETYLTRANSFERASE-RELATED-RELATED"/>
    <property type="match status" value="1"/>
</dbReference>
<dbReference type="InterPro" id="IPR050832">
    <property type="entry name" value="Bact_Acetyltransf"/>
</dbReference>
<dbReference type="SUPFAM" id="SSF55729">
    <property type="entry name" value="Acyl-CoA N-acyltransferases (Nat)"/>
    <property type="match status" value="1"/>
</dbReference>
<keyword evidence="1 4" id="KW-0808">Transferase</keyword>
<reference evidence="4 5" key="1">
    <citation type="submission" date="2018-03" db="EMBL/GenBank/DDBJ databases">
        <authorList>
            <person name="Keele B.F."/>
        </authorList>
    </citation>
    <scope>NUCLEOTIDE SEQUENCE [LARGE SCALE GENOMIC DNA]</scope>
    <source>
        <strain evidence="4 5">CECT 8626</strain>
    </source>
</reference>
<feature type="domain" description="N-acetyltransferase" evidence="3">
    <location>
        <begin position="1"/>
        <end position="160"/>
    </location>
</feature>
<dbReference type="EMBL" id="OMOQ01000007">
    <property type="protein sequence ID" value="SPH24989.1"/>
    <property type="molecule type" value="Genomic_DNA"/>
</dbReference>
<dbReference type="Proteomes" id="UP000244924">
    <property type="component" value="Unassembled WGS sequence"/>
</dbReference>
<evidence type="ECO:0000313" key="4">
    <source>
        <dbReference type="EMBL" id="SPH24989.1"/>
    </source>
</evidence>
<dbReference type="InterPro" id="IPR000182">
    <property type="entry name" value="GNAT_dom"/>
</dbReference>
<keyword evidence="5" id="KW-1185">Reference proteome</keyword>